<dbReference type="GO" id="GO:0005524">
    <property type="term" value="F:ATP binding"/>
    <property type="evidence" value="ECO:0007669"/>
    <property type="project" value="UniProtKB-UniRule"/>
</dbReference>
<keyword evidence="11 20" id="KW-0547">Nucleotide-binding</keyword>
<dbReference type="PANTHER" id="PTHR27007">
    <property type="match status" value="1"/>
</dbReference>
<feature type="transmembrane region" description="Helical" evidence="21">
    <location>
        <begin position="275"/>
        <end position="308"/>
    </location>
</feature>
<dbReference type="InterPro" id="IPR013320">
    <property type="entry name" value="ConA-like_dom_sf"/>
</dbReference>
<evidence type="ECO:0000256" key="21">
    <source>
        <dbReference type="SAM" id="Phobius"/>
    </source>
</evidence>
<feature type="transmembrane region" description="Helical" evidence="21">
    <location>
        <begin position="960"/>
        <end position="981"/>
    </location>
</feature>
<evidence type="ECO:0000256" key="17">
    <source>
        <dbReference type="ARBA" id="ARBA00023180"/>
    </source>
</evidence>
<keyword evidence="9 22" id="KW-0732">Signal</keyword>
<feature type="chain" id="PRO_5002370915" description="non-specific serine/threonine protein kinase" evidence="22">
    <location>
        <begin position="26"/>
        <end position="1948"/>
    </location>
</feature>
<keyword evidence="10" id="KW-0430">Lectin</keyword>
<reference evidence="25" key="1">
    <citation type="submission" date="2013-06" db="EMBL/GenBank/DDBJ databases">
        <authorList>
            <person name="Zhao Q."/>
        </authorList>
    </citation>
    <scope>NUCLEOTIDE SEQUENCE</scope>
    <source>
        <strain evidence="25">cv. W1943</strain>
    </source>
</reference>
<dbReference type="GO" id="GO:0004674">
    <property type="term" value="F:protein serine/threonine kinase activity"/>
    <property type="evidence" value="ECO:0007669"/>
    <property type="project" value="UniProtKB-KW"/>
</dbReference>
<evidence type="ECO:0000256" key="1">
    <source>
        <dbReference type="ARBA" id="ARBA00004251"/>
    </source>
</evidence>
<evidence type="ECO:0000256" key="20">
    <source>
        <dbReference type="PROSITE-ProRule" id="PRU10141"/>
    </source>
</evidence>
<feature type="domain" description="Protein kinase" evidence="23">
    <location>
        <begin position="1614"/>
        <end position="1872"/>
    </location>
</feature>
<dbReference type="FunFam" id="2.60.120.200:FF:000051">
    <property type="entry name" value="L-type lectin-domain containing receptor kinase V.9"/>
    <property type="match status" value="2"/>
</dbReference>
<dbReference type="InterPro" id="IPR017441">
    <property type="entry name" value="Protein_kinase_ATP_BS"/>
</dbReference>
<comment type="subcellular location">
    <subcellularLocation>
        <location evidence="1">Cell membrane</location>
        <topology evidence="1">Single-pass type I membrane protein</topology>
    </subcellularLocation>
</comment>
<dbReference type="STRING" id="4529.A0A0E0Q3N9"/>
<evidence type="ECO:0000256" key="13">
    <source>
        <dbReference type="ARBA" id="ARBA00022840"/>
    </source>
</evidence>
<evidence type="ECO:0000256" key="8">
    <source>
        <dbReference type="ARBA" id="ARBA00022692"/>
    </source>
</evidence>
<dbReference type="Proteomes" id="UP000008022">
    <property type="component" value="Unassembled WGS sequence"/>
</dbReference>
<evidence type="ECO:0000256" key="10">
    <source>
        <dbReference type="ARBA" id="ARBA00022734"/>
    </source>
</evidence>
<dbReference type="InterPro" id="IPR050528">
    <property type="entry name" value="L-type_Lectin-RKs"/>
</dbReference>
<evidence type="ECO:0000256" key="11">
    <source>
        <dbReference type="ARBA" id="ARBA00022741"/>
    </source>
</evidence>
<evidence type="ECO:0000256" key="4">
    <source>
        <dbReference type="ARBA" id="ARBA00012513"/>
    </source>
</evidence>
<reference evidence="24" key="2">
    <citation type="submission" date="2015-06" db="UniProtKB">
        <authorList>
            <consortium name="EnsemblPlants"/>
        </authorList>
    </citation>
    <scope>IDENTIFICATION</scope>
</reference>
<name>A0A0E0Q3N9_ORYRU</name>
<dbReference type="FunFam" id="1.10.510.10:FF:000517">
    <property type="entry name" value="Putative receptor kinase Lecrk"/>
    <property type="match status" value="3"/>
</dbReference>
<dbReference type="PROSITE" id="PS50011">
    <property type="entry name" value="PROTEIN_KINASE_DOM"/>
    <property type="match status" value="3"/>
</dbReference>
<feature type="binding site" evidence="20">
    <location>
        <position position="371"/>
    </location>
    <ligand>
        <name>ATP</name>
        <dbReference type="ChEBI" id="CHEBI:30616"/>
    </ligand>
</feature>
<dbReference type="eggNOG" id="ENOG502QSJ4">
    <property type="taxonomic scope" value="Eukaryota"/>
</dbReference>
<dbReference type="CDD" id="cd06899">
    <property type="entry name" value="lectin_legume_LecRK_Arcelin_ConA"/>
    <property type="match status" value="3"/>
</dbReference>
<accession>A0A0E0Q3N9</accession>
<dbReference type="OMA" id="DNRQINV"/>
<dbReference type="PROSITE" id="PS00108">
    <property type="entry name" value="PROTEIN_KINASE_ST"/>
    <property type="match status" value="3"/>
</dbReference>
<comment type="catalytic activity">
    <reaction evidence="19">
        <text>L-seryl-[protein] + ATP = O-phospho-L-seryl-[protein] + ADP + H(+)</text>
        <dbReference type="Rhea" id="RHEA:17989"/>
        <dbReference type="Rhea" id="RHEA-COMP:9863"/>
        <dbReference type="Rhea" id="RHEA-COMP:11604"/>
        <dbReference type="ChEBI" id="CHEBI:15378"/>
        <dbReference type="ChEBI" id="CHEBI:29999"/>
        <dbReference type="ChEBI" id="CHEBI:30616"/>
        <dbReference type="ChEBI" id="CHEBI:83421"/>
        <dbReference type="ChEBI" id="CHEBI:456216"/>
        <dbReference type="EC" id="2.7.11.1"/>
    </reaction>
    <physiologicalReaction direction="left-to-right" evidence="19">
        <dbReference type="Rhea" id="RHEA:17990"/>
    </physiologicalReaction>
</comment>
<evidence type="ECO:0000256" key="19">
    <source>
        <dbReference type="ARBA" id="ARBA00048977"/>
    </source>
</evidence>
<dbReference type="PROSITE" id="PS00107">
    <property type="entry name" value="PROTEIN_KINASE_ATP"/>
    <property type="match status" value="3"/>
</dbReference>
<dbReference type="Gramene" id="ORUFI07G01810.1">
    <property type="protein sequence ID" value="ORUFI07G01810.1"/>
    <property type="gene ID" value="ORUFI07G01810"/>
</dbReference>
<evidence type="ECO:0000256" key="9">
    <source>
        <dbReference type="ARBA" id="ARBA00022729"/>
    </source>
</evidence>
<feature type="signal peptide" evidence="22">
    <location>
        <begin position="1"/>
        <end position="25"/>
    </location>
</feature>
<organism evidence="24 25">
    <name type="scientific">Oryza rufipogon</name>
    <name type="common">Brownbeard rice</name>
    <name type="synonym">Asian wild rice</name>
    <dbReference type="NCBI Taxonomy" id="4529"/>
    <lineage>
        <taxon>Eukaryota</taxon>
        <taxon>Viridiplantae</taxon>
        <taxon>Streptophyta</taxon>
        <taxon>Embryophyta</taxon>
        <taxon>Tracheophyta</taxon>
        <taxon>Spermatophyta</taxon>
        <taxon>Magnoliopsida</taxon>
        <taxon>Liliopsida</taxon>
        <taxon>Poales</taxon>
        <taxon>Poaceae</taxon>
        <taxon>BOP clade</taxon>
        <taxon>Oryzoideae</taxon>
        <taxon>Oryzeae</taxon>
        <taxon>Oryzinae</taxon>
        <taxon>Oryza</taxon>
    </lineage>
</organism>
<proteinExistence type="inferred from homology"/>
<dbReference type="SUPFAM" id="SSF49899">
    <property type="entry name" value="Concanavalin A-like lectins/glucanases"/>
    <property type="match status" value="3"/>
</dbReference>
<evidence type="ECO:0000256" key="22">
    <source>
        <dbReference type="SAM" id="SignalP"/>
    </source>
</evidence>
<dbReference type="InterPro" id="IPR011009">
    <property type="entry name" value="Kinase-like_dom_sf"/>
</dbReference>
<evidence type="ECO:0000256" key="15">
    <source>
        <dbReference type="ARBA" id="ARBA00023136"/>
    </source>
</evidence>
<dbReference type="HOGENOM" id="CLU_000288_178_1_1"/>
<dbReference type="GO" id="GO:0030246">
    <property type="term" value="F:carbohydrate binding"/>
    <property type="evidence" value="ECO:0007669"/>
    <property type="project" value="UniProtKB-KW"/>
</dbReference>
<keyword evidence="17" id="KW-0325">Glycoprotein</keyword>
<dbReference type="GO" id="GO:0005886">
    <property type="term" value="C:plasma membrane"/>
    <property type="evidence" value="ECO:0007669"/>
    <property type="project" value="UniProtKB-SubCell"/>
</dbReference>
<evidence type="ECO:0000256" key="14">
    <source>
        <dbReference type="ARBA" id="ARBA00022989"/>
    </source>
</evidence>
<keyword evidence="14 21" id="KW-1133">Transmembrane helix</keyword>
<dbReference type="InterPro" id="IPR001220">
    <property type="entry name" value="Legume_lectin_dom"/>
</dbReference>
<dbReference type="InterPro" id="IPR000719">
    <property type="entry name" value="Prot_kinase_dom"/>
</dbReference>
<comment type="similarity">
    <text evidence="2">In the N-terminal section; belongs to the leguminous lectin family.</text>
</comment>
<dbReference type="Pfam" id="PF00139">
    <property type="entry name" value="Lectin_legB"/>
    <property type="match status" value="3"/>
</dbReference>
<protein>
    <recommendedName>
        <fullName evidence="4">non-specific serine/threonine protein kinase</fullName>
        <ecNumber evidence="4">2.7.11.1</ecNumber>
    </recommendedName>
</protein>
<feature type="transmembrane region" description="Helical" evidence="21">
    <location>
        <begin position="1271"/>
        <end position="1289"/>
    </location>
</feature>
<sequence>MKQYTLPIILFLTISISLLAISASGDHDQFIYTGFTGSNLTLDGAAKITATGLVGLTNDSFRIKGHASHPAPLRFRKGHGFAFFIAPSNDFSTAFPIQFLGLLNDINNGSSTNQLFAIELDTIRNDEFGDIDNNHVGIDINSLNSVRSSYAGFYNDNNGALTNVSLIGDKPMQVWVEYDGNATQIDVTLAPLGIGRPKRPLLSVVYNLSNVLPDQAYLGFSSSTGLSTGHHYVLGWSFGLNIPAPIIDPTKLPKLPNLSPKPQSKLLEIVLPIASAIFVLAIGVAIIVLPIASAIFVLAIGVAIVLLVRRHLRYKEVREDWEVEYGPHRFAYKDLFDATKGFKNKNLVGTGGFGRVYKGVLPNSRLEVAIKQVSYESKQGIKEFIAEVVSIGHLQHRNVVKLLGYCRRKGELLLVYDYMANGSLDKYLYQQEGKPTLNWGQRFQIIKDIASGLLYLHEEWDKVVIHRDVKASNVLLDKQLNGRLGDFGLARLYDHGTDPQTTHVVGTIGYLAPELVHRGKATTLTDVFSFGIFILEVTCGQKPIKEDSQGRQLILVDWVLQNWTQGSLLDTVDIKIQGNYDIGEACLVLKLGLMCSHPFPNVRPNVRQVMQYLDGDVPLPELKPEHFSFDMLALIQKQNEAPLKPQGLGEHPISNSALVEVLQVANIPHMEHPSFLLPLIALALNLAIAMSEDQFIYSGFFGRNLTLDGAATVTDDGVLELTNRTVHIKGRAFYPTPWQFRKTPNGTVQSFSINFVFGMIPVYSNEKCTDGMTFVISPTSDMSSAQDSQYLGLLNKTSDGKASNHIFAVELDSSQNTEFHDIDDNHVGIDINNLTSVQSRPAGFYSDNKSIFNNLSLCSYKPMQVWVDYDEETTRIKVTMAPIEVGKPLRPLLSEIHNLSLVLEEPSYIGFSASTGPINTLYCVLGLSLGINRPAPAIDISKLPKLPRVSPRPRSKLLEIILPIATATFILIVGTTIVLLVRRRMRYAELHEDWEAEFGPHRFSYKDLFHATDGFKNRNLLGLGGFGKVYKGVLPTSKLHVAVKRVSHDSKQGMKEFIAEIVSIGRLRHRNLVQLLGYCRRKGELLLVYEYMPNGSLDKYLYCEDSKPTLDWAQRFQIIKGVASGLFYLHDRWEKIVIHRDVKASNVLLDGEMNSRLGDFGLAKLYDHGADPQTTHVVGTMGYLAPELARTGKATPLTDVYAFGIFILEVTCGQRPIDNYADDNSQMLIDCVVEHWHKGSLTNMLDKRLLGDYDADEFSCFNTFTSYARVLLLDLFFFFLFISNLSALATGEDQFVYSGFNGANLTLDGVASVTPDGLLKLTNGTLRLQGHAFHPTPFSFKKKPNGTVNSFAVSYIFAIYCLRPVICGHGIAFVVSASKNFSTAMASQYLGLINDHNNGDPTNHFFAIELDTNQNDEFNDVNNNHVGIDINSLTSVNSSSAGYYTDNNGNFNNITLTSYKMMQVWLEYNGDSRQINVTLAPIKMAKPVKPLLSTYYNLSTVLTDMAYVGFSSSTGSFVTRHYVLGWSFGINKPAPAIDISKLPKLPYEGEKPQSKVLEITLPIATATFVLAMITLIILLIRRRLRYTEVREDWEVEFGPHRFSYKDLFCATEGFKNKNLLGIGGFGRVYKGLLPTSKLEIAVKRISHDSNQGMKEFVAEIVSIGHLQHRNLVQLHGYCRRKSELILVYDYMPNGSLDKHLYGQENSSTLTWGQRFQIIKGIASGLLYLHEEWEKVILHRDIKPSNILLDDNMNGRLGDFGLARLYDHGADPQTTHVVGTIGYLAPELARTSKATPLTDVFAFGMFVLEVACGRKPIDHTAQDNQLMLVDWVLHCWHQGFLNDAVDIKLQGVYNIDEACLALKLGLLCAHPFINKRPSMRHVTQILNREMELPELTPTHMSFNMLSLMQNQGFDPETMTNQFLISNSTLSDLSETKTLVEIRARQQDLP</sequence>
<evidence type="ECO:0000256" key="6">
    <source>
        <dbReference type="ARBA" id="ARBA00022527"/>
    </source>
</evidence>
<comment type="catalytic activity">
    <reaction evidence="18">
        <text>L-threonyl-[protein] + ATP = O-phospho-L-threonyl-[protein] + ADP + H(+)</text>
        <dbReference type="Rhea" id="RHEA:46608"/>
        <dbReference type="Rhea" id="RHEA-COMP:11060"/>
        <dbReference type="Rhea" id="RHEA-COMP:11605"/>
        <dbReference type="ChEBI" id="CHEBI:15378"/>
        <dbReference type="ChEBI" id="CHEBI:30013"/>
        <dbReference type="ChEBI" id="CHEBI:30616"/>
        <dbReference type="ChEBI" id="CHEBI:61977"/>
        <dbReference type="ChEBI" id="CHEBI:456216"/>
        <dbReference type="EC" id="2.7.11.1"/>
    </reaction>
    <physiologicalReaction direction="left-to-right" evidence="18">
        <dbReference type="Rhea" id="RHEA:46609"/>
    </physiologicalReaction>
</comment>
<keyword evidence="5" id="KW-1003">Cell membrane</keyword>
<feature type="domain" description="Protein kinase" evidence="23">
    <location>
        <begin position="1015"/>
        <end position="1277"/>
    </location>
</feature>
<keyword evidence="16" id="KW-0675">Receptor</keyword>
<evidence type="ECO:0000256" key="16">
    <source>
        <dbReference type="ARBA" id="ARBA00023170"/>
    </source>
</evidence>
<dbReference type="EC" id="2.7.11.1" evidence="4"/>
<dbReference type="EnsemblPlants" id="ORUFI07G01810.1">
    <property type="protein sequence ID" value="ORUFI07G01810.1"/>
    <property type="gene ID" value="ORUFI07G01810"/>
</dbReference>
<dbReference type="Gene3D" id="3.30.200.20">
    <property type="entry name" value="Phosphorylase Kinase, domain 1"/>
    <property type="match status" value="3"/>
</dbReference>
<feature type="domain" description="Protein kinase" evidence="23">
    <location>
        <begin position="342"/>
        <end position="622"/>
    </location>
</feature>
<evidence type="ECO:0000259" key="23">
    <source>
        <dbReference type="PROSITE" id="PS50011"/>
    </source>
</evidence>
<evidence type="ECO:0000313" key="24">
    <source>
        <dbReference type="EnsemblPlants" id="ORUFI07G01810.1"/>
    </source>
</evidence>
<keyword evidence="8 21" id="KW-0812">Transmembrane</keyword>
<keyword evidence="25" id="KW-1185">Reference proteome</keyword>
<dbReference type="SUPFAM" id="SSF56112">
    <property type="entry name" value="Protein kinase-like (PK-like)"/>
    <property type="match status" value="3"/>
</dbReference>
<keyword evidence="7" id="KW-0808">Transferase</keyword>
<feature type="binding site" evidence="20">
    <location>
        <position position="1044"/>
    </location>
    <ligand>
        <name>ATP</name>
        <dbReference type="ChEBI" id="CHEBI:30616"/>
    </ligand>
</feature>
<evidence type="ECO:0000256" key="2">
    <source>
        <dbReference type="ARBA" id="ARBA00008536"/>
    </source>
</evidence>
<evidence type="ECO:0000256" key="3">
    <source>
        <dbReference type="ARBA" id="ARBA00010217"/>
    </source>
</evidence>
<dbReference type="FunFam" id="3.30.200.20:FF:000112">
    <property type="entry name" value="Lectin-domain containing receptor kinase A4.3"/>
    <property type="match status" value="2"/>
</dbReference>
<dbReference type="Pfam" id="PF00069">
    <property type="entry name" value="Pkinase"/>
    <property type="match status" value="3"/>
</dbReference>
<keyword evidence="12" id="KW-0418">Kinase</keyword>
<dbReference type="SMART" id="SM00220">
    <property type="entry name" value="S_TKc"/>
    <property type="match status" value="3"/>
</dbReference>
<evidence type="ECO:0000256" key="18">
    <source>
        <dbReference type="ARBA" id="ARBA00048659"/>
    </source>
</evidence>
<feature type="binding site" evidence="20">
    <location>
        <position position="1643"/>
    </location>
    <ligand>
        <name>ATP</name>
        <dbReference type="ChEBI" id="CHEBI:30616"/>
    </ligand>
</feature>
<dbReference type="Gene3D" id="1.10.510.10">
    <property type="entry name" value="Transferase(Phosphotransferase) domain 1"/>
    <property type="match status" value="3"/>
</dbReference>
<evidence type="ECO:0000256" key="7">
    <source>
        <dbReference type="ARBA" id="ARBA00022679"/>
    </source>
</evidence>
<evidence type="ECO:0000256" key="12">
    <source>
        <dbReference type="ARBA" id="ARBA00022777"/>
    </source>
</evidence>
<dbReference type="GO" id="GO:1901001">
    <property type="term" value="P:negative regulation of response to salt stress"/>
    <property type="evidence" value="ECO:0007669"/>
    <property type="project" value="UniProtKB-ARBA"/>
</dbReference>
<dbReference type="CDD" id="cd14066">
    <property type="entry name" value="STKc_IRAK"/>
    <property type="match status" value="2"/>
</dbReference>
<evidence type="ECO:0000256" key="5">
    <source>
        <dbReference type="ARBA" id="ARBA00022475"/>
    </source>
</evidence>
<dbReference type="FunFam" id="3.30.200.20:FF:000811">
    <property type="entry name" value="L-type lectin-domain containing receptor kinase V.9"/>
    <property type="match status" value="1"/>
</dbReference>
<dbReference type="InterPro" id="IPR008271">
    <property type="entry name" value="Ser/Thr_kinase_AS"/>
</dbReference>
<evidence type="ECO:0000313" key="25">
    <source>
        <dbReference type="Proteomes" id="UP000008022"/>
    </source>
</evidence>
<keyword evidence="15 21" id="KW-0472">Membrane</keyword>
<keyword evidence="6" id="KW-0723">Serine/threonine-protein kinase</keyword>
<keyword evidence="13 20" id="KW-0067">ATP-binding</keyword>
<comment type="similarity">
    <text evidence="3">In the C-terminal section; belongs to the protein kinase superfamily. Ser/Thr protein kinase family.</text>
</comment>
<feature type="transmembrane region" description="Helical" evidence="21">
    <location>
        <begin position="1559"/>
        <end position="1580"/>
    </location>
</feature>
<dbReference type="Gene3D" id="2.60.120.200">
    <property type="match status" value="3"/>
</dbReference>